<dbReference type="EMBL" id="FORG01000021">
    <property type="protein sequence ID" value="SFJ95333.1"/>
    <property type="molecule type" value="Genomic_DNA"/>
</dbReference>
<dbReference type="PANTHER" id="PTHR33164">
    <property type="entry name" value="TRANSCRIPTIONAL REGULATOR, MARR FAMILY"/>
    <property type="match status" value="1"/>
</dbReference>
<keyword evidence="5" id="KW-1185">Reference proteome</keyword>
<dbReference type="STRING" id="351675.SAMN05421680_12123"/>
<dbReference type="Proteomes" id="UP000224607">
    <property type="component" value="Unassembled WGS sequence"/>
</dbReference>
<organism evidence="3 4">
    <name type="scientific">Xenorhabdus mauleonii</name>
    <dbReference type="NCBI Taxonomy" id="351675"/>
    <lineage>
        <taxon>Bacteria</taxon>
        <taxon>Pseudomonadati</taxon>
        <taxon>Pseudomonadota</taxon>
        <taxon>Gammaproteobacteria</taxon>
        <taxon>Enterobacterales</taxon>
        <taxon>Morganellaceae</taxon>
        <taxon>Xenorhabdus</taxon>
    </lineage>
</organism>
<reference evidence="3" key="1">
    <citation type="submission" date="2016-10" db="EMBL/GenBank/DDBJ databases">
        <authorList>
            <person name="de Groot N.N."/>
        </authorList>
    </citation>
    <scope>NUCLEOTIDE SEQUENCE [LARGE SCALE GENOMIC DNA]</scope>
    <source>
        <strain evidence="3">DSM 17908</strain>
    </source>
</reference>
<dbReference type="SMART" id="SM00347">
    <property type="entry name" value="HTH_MARR"/>
    <property type="match status" value="1"/>
</dbReference>
<evidence type="ECO:0000313" key="3">
    <source>
        <dbReference type="EMBL" id="SFJ95333.1"/>
    </source>
</evidence>
<dbReference type="EMBL" id="NITY01000021">
    <property type="protein sequence ID" value="PHM37438.1"/>
    <property type="molecule type" value="Genomic_DNA"/>
</dbReference>
<gene>
    <name evidence="3" type="ORF">SAMN05421680_12123</name>
    <name evidence="2" type="ORF">Xmau_03918</name>
</gene>
<accession>A0A1I3VK13</accession>
<dbReference type="InterPro" id="IPR036388">
    <property type="entry name" value="WH-like_DNA-bd_sf"/>
</dbReference>
<protein>
    <submittedName>
        <fullName evidence="2">Homoprotocatechuate degradation operon regulator, HpaR</fullName>
    </submittedName>
    <submittedName>
        <fullName evidence="3">Transcriptional regulator, MarR family</fullName>
    </submittedName>
</protein>
<dbReference type="Pfam" id="PF01047">
    <property type="entry name" value="MarR"/>
    <property type="match status" value="1"/>
</dbReference>
<dbReference type="GO" id="GO:0003700">
    <property type="term" value="F:DNA-binding transcription factor activity"/>
    <property type="evidence" value="ECO:0007669"/>
    <property type="project" value="InterPro"/>
</dbReference>
<dbReference type="PANTHER" id="PTHR33164:SF99">
    <property type="entry name" value="MARR FAMILY REGULATORY PROTEIN"/>
    <property type="match status" value="1"/>
</dbReference>
<dbReference type="OrthoDB" id="9806864at2"/>
<dbReference type="InterPro" id="IPR000835">
    <property type="entry name" value="HTH_MarR-typ"/>
</dbReference>
<dbReference type="Gene3D" id="1.10.10.10">
    <property type="entry name" value="Winged helix-like DNA-binding domain superfamily/Winged helix DNA-binding domain"/>
    <property type="match status" value="1"/>
</dbReference>
<proteinExistence type="predicted"/>
<dbReference type="AlphaFoldDB" id="A0A1I3VK13"/>
<evidence type="ECO:0000313" key="2">
    <source>
        <dbReference type="EMBL" id="PHM37438.1"/>
    </source>
</evidence>
<name>A0A1I3VK13_9GAMM</name>
<dbReference type="Proteomes" id="UP000198919">
    <property type="component" value="Unassembled WGS sequence"/>
</dbReference>
<dbReference type="RefSeq" id="WP_092513043.1">
    <property type="nucleotide sequence ID" value="NZ_CAWNQB010000014.1"/>
</dbReference>
<evidence type="ECO:0000313" key="4">
    <source>
        <dbReference type="Proteomes" id="UP000198919"/>
    </source>
</evidence>
<reference evidence="4" key="2">
    <citation type="submission" date="2016-10" db="EMBL/GenBank/DDBJ databases">
        <authorList>
            <person name="Varghese N."/>
            <person name="Submissions S."/>
        </authorList>
    </citation>
    <scope>NUCLEOTIDE SEQUENCE [LARGE SCALE GENOMIC DNA]</scope>
    <source>
        <strain evidence="4">DSM 17908</strain>
    </source>
</reference>
<dbReference type="SUPFAM" id="SSF46785">
    <property type="entry name" value="Winged helix' DNA-binding domain"/>
    <property type="match status" value="1"/>
</dbReference>
<evidence type="ECO:0000259" key="1">
    <source>
        <dbReference type="PROSITE" id="PS50995"/>
    </source>
</evidence>
<sequence>MNSQLILWHKLQHIFDSAENFVAKRLQSKYNIGMSEYRALHLLSCAPKSELRMQELASLLNLNQSSVSRLVERLERNNYTFRDTCPDDKRGIYTVLTSTGKGKYIEVKSVYETAILEVLEEQKSDSLNKKLIEAIFSVTDSQDNRPS</sequence>
<dbReference type="PROSITE" id="PS50995">
    <property type="entry name" value="HTH_MARR_2"/>
    <property type="match status" value="1"/>
</dbReference>
<reference evidence="2 5" key="3">
    <citation type="journal article" date="2017" name="Nat. Microbiol.">
        <title>Natural product diversity associated with the nematode symbionts Photorhabdus and Xenorhabdus.</title>
        <authorList>
            <person name="Tobias N.J."/>
            <person name="Wolff H."/>
            <person name="Djahanschiri B."/>
            <person name="Grundmann F."/>
            <person name="Kronenwerth M."/>
            <person name="Shi Y.M."/>
            <person name="Simonyi S."/>
            <person name="Grun P."/>
            <person name="Shapiro-Ilan D."/>
            <person name="Pidot S.J."/>
            <person name="Stinear T.P."/>
            <person name="Ebersberger I."/>
            <person name="Bode H.B."/>
        </authorList>
    </citation>
    <scope>NUCLEOTIDE SEQUENCE [LARGE SCALE GENOMIC DNA]</scope>
    <source>
        <strain evidence="2 5">DSM 17908</strain>
    </source>
</reference>
<dbReference type="InterPro" id="IPR036390">
    <property type="entry name" value="WH_DNA-bd_sf"/>
</dbReference>
<dbReference type="GO" id="GO:0006950">
    <property type="term" value="P:response to stress"/>
    <property type="evidence" value="ECO:0007669"/>
    <property type="project" value="TreeGrafter"/>
</dbReference>
<feature type="domain" description="HTH marR-type" evidence="1">
    <location>
        <begin position="4"/>
        <end position="137"/>
    </location>
</feature>
<evidence type="ECO:0000313" key="5">
    <source>
        <dbReference type="Proteomes" id="UP000224607"/>
    </source>
</evidence>
<dbReference type="InterPro" id="IPR039422">
    <property type="entry name" value="MarR/SlyA-like"/>
</dbReference>